<dbReference type="SUPFAM" id="SSF57850">
    <property type="entry name" value="RING/U-box"/>
    <property type="match status" value="1"/>
</dbReference>
<dbReference type="InParanoid" id="A0A803U0J3"/>
<evidence type="ECO:0000313" key="6">
    <source>
        <dbReference type="Ensembl" id="ENSACAP00000040983.1"/>
    </source>
</evidence>
<keyword evidence="7" id="KW-1185">Reference proteome</keyword>
<name>A0A803U0J3_ANOCA</name>
<feature type="domain" description="RING-type" evidence="5">
    <location>
        <begin position="16"/>
        <end position="65"/>
    </location>
</feature>
<keyword evidence="3" id="KW-0862">Zinc</keyword>
<dbReference type="PROSITE" id="PS50089">
    <property type="entry name" value="ZF_RING_2"/>
    <property type="match status" value="1"/>
</dbReference>
<reference evidence="6" key="1">
    <citation type="submission" date="2009-12" db="EMBL/GenBank/DDBJ databases">
        <title>The Genome Sequence of Anolis carolinensis (Green Anole Lizard).</title>
        <authorList>
            <consortium name="The Genome Sequencing Platform"/>
            <person name="Di Palma F."/>
            <person name="Alfoldi J."/>
            <person name="Heiman D."/>
            <person name="Young S."/>
            <person name="Grabherr M."/>
            <person name="Johnson J."/>
            <person name="Lander E.S."/>
            <person name="Lindblad-Toh K."/>
        </authorList>
    </citation>
    <scope>NUCLEOTIDE SEQUENCE [LARGE SCALE GENOMIC DNA]</scope>
    <source>
        <strain evidence="6">JBL SC #1</strain>
    </source>
</reference>
<protein>
    <recommendedName>
        <fullName evidence="5">RING-type domain-containing protein</fullName>
    </recommendedName>
</protein>
<evidence type="ECO:0000313" key="7">
    <source>
        <dbReference type="Proteomes" id="UP000001646"/>
    </source>
</evidence>
<accession>A0A803U0J3</accession>
<dbReference type="Gene3D" id="3.30.40.10">
    <property type="entry name" value="Zinc/RING finger domain, C3HC4 (zinc finger)"/>
    <property type="match status" value="1"/>
</dbReference>
<dbReference type="InterPro" id="IPR001841">
    <property type="entry name" value="Znf_RING"/>
</dbReference>
<dbReference type="AlphaFoldDB" id="A0A803U0J3"/>
<evidence type="ECO:0000256" key="1">
    <source>
        <dbReference type="ARBA" id="ARBA00022723"/>
    </source>
</evidence>
<reference evidence="6" key="3">
    <citation type="submission" date="2025-09" db="UniProtKB">
        <authorList>
            <consortium name="Ensembl"/>
        </authorList>
    </citation>
    <scope>IDENTIFICATION</scope>
</reference>
<dbReference type="InterPro" id="IPR017907">
    <property type="entry name" value="Znf_RING_CS"/>
</dbReference>
<dbReference type="SMART" id="SM00184">
    <property type="entry name" value="RING"/>
    <property type="match status" value="1"/>
</dbReference>
<dbReference type="GeneTree" id="ENSGT00960000190875"/>
<keyword evidence="1" id="KW-0479">Metal-binding</keyword>
<proteinExistence type="predicted"/>
<dbReference type="PROSITE" id="PS00518">
    <property type="entry name" value="ZF_RING_1"/>
    <property type="match status" value="1"/>
</dbReference>
<evidence type="ECO:0000256" key="2">
    <source>
        <dbReference type="ARBA" id="ARBA00022771"/>
    </source>
</evidence>
<sequence length="158" mass="17127">PGEAIRLYLSTRAAECGICYESYKESAGGQVPKLLWCCHSVCLACLGRLVCQNGTFSFVVCPFCRMVTLVPEGGLPALRNDEAVLQVVSGQVEVQEDHNSFRVSTPDPGTALDFNYSSPVFTVSGFVPAYARAIHPGVGMWGRERNNCFYPIAANLVS</sequence>
<evidence type="ECO:0000256" key="4">
    <source>
        <dbReference type="PROSITE-ProRule" id="PRU00175"/>
    </source>
</evidence>
<dbReference type="GO" id="GO:0008270">
    <property type="term" value="F:zinc ion binding"/>
    <property type="evidence" value="ECO:0007669"/>
    <property type="project" value="UniProtKB-KW"/>
</dbReference>
<dbReference type="PANTHER" id="PTHR47156">
    <property type="entry name" value="PROTEIN CBG20824"/>
    <property type="match status" value="1"/>
</dbReference>
<evidence type="ECO:0000259" key="5">
    <source>
        <dbReference type="PROSITE" id="PS50089"/>
    </source>
</evidence>
<reference evidence="6" key="2">
    <citation type="submission" date="2025-08" db="UniProtKB">
        <authorList>
            <consortium name="Ensembl"/>
        </authorList>
    </citation>
    <scope>IDENTIFICATION</scope>
</reference>
<dbReference type="Proteomes" id="UP000001646">
    <property type="component" value="Unplaced"/>
</dbReference>
<dbReference type="PANTHER" id="PTHR47156:SF10">
    <property type="entry name" value="E3 UBIQUITIN-PROTEIN LIGASE TRIM-21-RELATED"/>
    <property type="match status" value="1"/>
</dbReference>
<dbReference type="Ensembl" id="ENSACAT00000044738.1">
    <property type="protein sequence ID" value="ENSACAP00000040983.1"/>
    <property type="gene ID" value="ENSACAG00000036891.1"/>
</dbReference>
<organism evidence="6 7">
    <name type="scientific">Anolis carolinensis</name>
    <name type="common">Green anole</name>
    <name type="synonym">American chameleon</name>
    <dbReference type="NCBI Taxonomy" id="28377"/>
    <lineage>
        <taxon>Eukaryota</taxon>
        <taxon>Metazoa</taxon>
        <taxon>Chordata</taxon>
        <taxon>Craniata</taxon>
        <taxon>Vertebrata</taxon>
        <taxon>Euteleostomi</taxon>
        <taxon>Lepidosauria</taxon>
        <taxon>Squamata</taxon>
        <taxon>Bifurcata</taxon>
        <taxon>Unidentata</taxon>
        <taxon>Episquamata</taxon>
        <taxon>Toxicofera</taxon>
        <taxon>Iguania</taxon>
        <taxon>Dactyloidae</taxon>
        <taxon>Anolis</taxon>
    </lineage>
</organism>
<dbReference type="InterPro" id="IPR052667">
    <property type="entry name" value="E3_ubiquitin-ligase_RING"/>
</dbReference>
<keyword evidence="2 4" id="KW-0863">Zinc-finger</keyword>
<evidence type="ECO:0000256" key="3">
    <source>
        <dbReference type="ARBA" id="ARBA00022833"/>
    </source>
</evidence>
<dbReference type="InterPro" id="IPR013083">
    <property type="entry name" value="Znf_RING/FYVE/PHD"/>
</dbReference>